<keyword evidence="4" id="KW-1185">Reference proteome</keyword>
<reference evidence="4" key="1">
    <citation type="journal article" date="2019" name="Int. J. Syst. Evol. Microbiol.">
        <title>The Global Catalogue of Microorganisms (GCM) 10K type strain sequencing project: providing services to taxonomists for standard genome sequencing and annotation.</title>
        <authorList>
            <consortium name="The Broad Institute Genomics Platform"/>
            <consortium name="The Broad Institute Genome Sequencing Center for Infectious Disease"/>
            <person name="Wu L."/>
            <person name="Ma J."/>
        </authorList>
    </citation>
    <scope>NUCLEOTIDE SEQUENCE [LARGE SCALE GENOMIC DNA]</scope>
    <source>
        <strain evidence="4">NBRC 101365</strain>
    </source>
</reference>
<evidence type="ECO:0000256" key="1">
    <source>
        <dbReference type="SAM" id="MobiDB-lite"/>
    </source>
</evidence>
<dbReference type="Proteomes" id="UP001156882">
    <property type="component" value="Unassembled WGS sequence"/>
</dbReference>
<dbReference type="RefSeq" id="WP_284316916.1">
    <property type="nucleotide sequence ID" value="NZ_BSPC01000093.1"/>
</dbReference>
<feature type="compositionally biased region" description="Polar residues" evidence="1">
    <location>
        <begin position="337"/>
        <end position="348"/>
    </location>
</feature>
<name>A0ABQ6CUK8_9HYPH</name>
<dbReference type="Pfam" id="PF06904">
    <property type="entry name" value="Extensin-like_C"/>
    <property type="match status" value="1"/>
</dbReference>
<gene>
    <name evidence="3" type="ORF">GCM10007874_70190</name>
</gene>
<feature type="region of interest" description="Disordered" evidence="1">
    <location>
        <begin position="324"/>
        <end position="348"/>
    </location>
</feature>
<dbReference type="PROSITE" id="PS51257">
    <property type="entry name" value="PROKAR_LIPOPROTEIN"/>
    <property type="match status" value="1"/>
</dbReference>
<feature type="compositionally biased region" description="Low complexity" evidence="1">
    <location>
        <begin position="98"/>
        <end position="123"/>
    </location>
</feature>
<evidence type="ECO:0000259" key="2">
    <source>
        <dbReference type="Pfam" id="PF06904"/>
    </source>
</evidence>
<evidence type="ECO:0000313" key="4">
    <source>
        <dbReference type="Proteomes" id="UP001156882"/>
    </source>
</evidence>
<feature type="domain" description="Extensin-like C-terminal" evidence="2">
    <location>
        <begin position="159"/>
        <end position="312"/>
    </location>
</feature>
<protein>
    <recommendedName>
        <fullName evidence="2">Extensin-like C-terminal domain-containing protein</fullName>
    </recommendedName>
</protein>
<proteinExistence type="predicted"/>
<organism evidence="3 4">
    <name type="scientific">Labrys miyagiensis</name>
    <dbReference type="NCBI Taxonomy" id="346912"/>
    <lineage>
        <taxon>Bacteria</taxon>
        <taxon>Pseudomonadati</taxon>
        <taxon>Pseudomonadota</taxon>
        <taxon>Alphaproteobacteria</taxon>
        <taxon>Hyphomicrobiales</taxon>
        <taxon>Xanthobacteraceae</taxon>
        <taxon>Labrys</taxon>
    </lineage>
</organism>
<dbReference type="EMBL" id="BSPC01000093">
    <property type="protein sequence ID" value="GLS23998.1"/>
    <property type="molecule type" value="Genomic_DNA"/>
</dbReference>
<feature type="region of interest" description="Disordered" evidence="1">
    <location>
        <begin position="98"/>
        <end position="146"/>
    </location>
</feature>
<comment type="caution">
    <text evidence="3">The sequence shown here is derived from an EMBL/GenBank/DDBJ whole genome shotgun (WGS) entry which is preliminary data.</text>
</comment>
<dbReference type="InterPro" id="IPR009683">
    <property type="entry name" value="Extensin-like_C"/>
</dbReference>
<sequence>MLRRVAFSLVLGSVLYGLAGCGSLFDLEEREPWRAQVEAQCLASGEVHETAGIRIAKAIEGPGPCGVDHPFRVSALDTGSGGGSAPVYANLQPRAPRTVQPQYQPQPQYQVQPQYTPAPAAQPDGLLPPAPVGDTTGSIGDGGAAAPLPYQPEPMQSAGPVQLRDGGPFSVSLDRSLVMSCSMVPTLTRWLTQDVQPAALANFGSPIVEMTTFGSYSCRRRDNRMVGKLSEHAFANAVDVKGFKLADGRETRVLTGWRGSPQEQAFWRDVAYGGCRKFNTVLGPGTSDGMHENHLHLDLARHSATRDVHICRPRVPAGWVATAERRGMAQPEPEFTGSIQDPTGDQDE</sequence>
<accession>A0ABQ6CUK8</accession>
<evidence type="ECO:0000313" key="3">
    <source>
        <dbReference type="EMBL" id="GLS23998.1"/>
    </source>
</evidence>